<feature type="region of interest" description="Disordered" evidence="1">
    <location>
        <begin position="86"/>
        <end position="112"/>
    </location>
</feature>
<gene>
    <name evidence="2" type="ORF">Ciccas_010180</name>
</gene>
<organism evidence="2 3">
    <name type="scientific">Cichlidogyrus casuarinus</name>
    <dbReference type="NCBI Taxonomy" id="1844966"/>
    <lineage>
        <taxon>Eukaryota</taxon>
        <taxon>Metazoa</taxon>
        <taxon>Spiralia</taxon>
        <taxon>Lophotrochozoa</taxon>
        <taxon>Platyhelminthes</taxon>
        <taxon>Monogenea</taxon>
        <taxon>Monopisthocotylea</taxon>
        <taxon>Dactylogyridea</taxon>
        <taxon>Ancyrocephalidae</taxon>
        <taxon>Cichlidogyrus</taxon>
    </lineage>
</organism>
<accession>A0ABD2PWG6</accession>
<evidence type="ECO:0000313" key="2">
    <source>
        <dbReference type="EMBL" id="KAL3311242.1"/>
    </source>
</evidence>
<keyword evidence="3" id="KW-1185">Reference proteome</keyword>
<sequence length="174" mass="19416">LDEANEIPKQSLKRLPSDETFTMPDAVRMRLDETDKKKRKPSRIPLLVASNLIVRKSGLGNISMKSSSTKTCLSASSSFENLAPISKERRASSTTRAHQPSTLGSSDCPYPDRDLIRENDKSGGNYIKDSTNLIRNDGLLDESQSQFLFIEIVDVNNVLRLGDIHSFVLFCEIN</sequence>
<dbReference type="Proteomes" id="UP001626550">
    <property type="component" value="Unassembled WGS sequence"/>
</dbReference>
<reference evidence="2 3" key="1">
    <citation type="submission" date="2024-11" db="EMBL/GenBank/DDBJ databases">
        <title>Adaptive evolution of stress response genes in parasites aligns with host niche diversity.</title>
        <authorList>
            <person name="Hahn C."/>
            <person name="Resl P."/>
        </authorList>
    </citation>
    <scope>NUCLEOTIDE SEQUENCE [LARGE SCALE GENOMIC DNA]</scope>
    <source>
        <strain evidence="2">EGGRZ-B1_66</strain>
        <tissue evidence="2">Body</tissue>
    </source>
</reference>
<dbReference type="EMBL" id="JBJKFK010002347">
    <property type="protein sequence ID" value="KAL3311242.1"/>
    <property type="molecule type" value="Genomic_DNA"/>
</dbReference>
<evidence type="ECO:0000256" key="1">
    <source>
        <dbReference type="SAM" id="MobiDB-lite"/>
    </source>
</evidence>
<feature type="non-terminal residue" evidence="2">
    <location>
        <position position="1"/>
    </location>
</feature>
<name>A0ABD2PWG6_9PLAT</name>
<feature type="region of interest" description="Disordered" evidence="1">
    <location>
        <begin position="1"/>
        <end position="25"/>
    </location>
</feature>
<dbReference type="AlphaFoldDB" id="A0ABD2PWG6"/>
<proteinExistence type="predicted"/>
<comment type="caution">
    <text evidence="2">The sequence shown here is derived from an EMBL/GenBank/DDBJ whole genome shotgun (WGS) entry which is preliminary data.</text>
</comment>
<protein>
    <submittedName>
        <fullName evidence="2">Uncharacterized protein</fullName>
    </submittedName>
</protein>
<evidence type="ECO:0000313" key="3">
    <source>
        <dbReference type="Proteomes" id="UP001626550"/>
    </source>
</evidence>
<feature type="compositionally biased region" description="Polar residues" evidence="1">
    <location>
        <begin position="92"/>
        <end position="105"/>
    </location>
</feature>